<dbReference type="EMBL" id="LR796330">
    <property type="protein sequence ID" value="CAB4137254.1"/>
    <property type="molecule type" value="Genomic_DNA"/>
</dbReference>
<dbReference type="EMBL" id="LR796796">
    <property type="protein sequence ID" value="CAB4166312.1"/>
    <property type="molecule type" value="Genomic_DNA"/>
</dbReference>
<gene>
    <name evidence="1" type="ORF">UFOVP322_25</name>
    <name evidence="2" type="ORF">UFOVP771_23</name>
    <name evidence="3" type="ORF">UFOVP850_23</name>
</gene>
<evidence type="ECO:0000313" key="3">
    <source>
        <dbReference type="EMBL" id="CAB4166312.1"/>
    </source>
</evidence>
<evidence type="ECO:0000313" key="2">
    <source>
        <dbReference type="EMBL" id="CAB4160883.1"/>
    </source>
</evidence>
<protein>
    <submittedName>
        <fullName evidence="3">Uncharacterized protein</fullName>
    </submittedName>
</protein>
<evidence type="ECO:0000313" key="1">
    <source>
        <dbReference type="EMBL" id="CAB4137254.1"/>
    </source>
</evidence>
<name>A0A6J5P5I2_9CAUD</name>
<sequence length="117" mass="13671">MKKQQIWVVNSIKTRRSKYGGMMEEVVFINLETREQVKTYLDPDNRNYHHWNTVLANRDDGQMIMGVKTSVKGGKTVINADSQPEIFWQGSKQELADTLAEYWAVSKPNQYQKLFDE</sequence>
<dbReference type="EMBL" id="LR796701">
    <property type="protein sequence ID" value="CAB4160883.1"/>
    <property type="molecule type" value="Genomic_DNA"/>
</dbReference>
<accession>A0A6J5P5I2</accession>
<organism evidence="3">
    <name type="scientific">uncultured Caudovirales phage</name>
    <dbReference type="NCBI Taxonomy" id="2100421"/>
    <lineage>
        <taxon>Viruses</taxon>
        <taxon>Duplodnaviria</taxon>
        <taxon>Heunggongvirae</taxon>
        <taxon>Uroviricota</taxon>
        <taxon>Caudoviricetes</taxon>
        <taxon>Peduoviridae</taxon>
        <taxon>Maltschvirus</taxon>
        <taxon>Maltschvirus maltsch</taxon>
    </lineage>
</organism>
<reference evidence="3" key="1">
    <citation type="submission" date="2020-04" db="EMBL/GenBank/DDBJ databases">
        <authorList>
            <person name="Chiriac C."/>
            <person name="Salcher M."/>
            <person name="Ghai R."/>
            <person name="Kavagutti S V."/>
        </authorList>
    </citation>
    <scope>NUCLEOTIDE SEQUENCE</scope>
</reference>
<proteinExistence type="predicted"/>